<evidence type="ECO:0000313" key="3">
    <source>
        <dbReference type="Proteomes" id="UP000228900"/>
    </source>
</evidence>
<dbReference type="CDD" id="cd01646">
    <property type="entry name" value="RT_Bac_retron_I"/>
    <property type="match status" value="1"/>
</dbReference>
<dbReference type="PANTHER" id="PTHR34047:SF8">
    <property type="entry name" value="PROTEIN YKFC"/>
    <property type="match status" value="1"/>
</dbReference>
<dbReference type="InterPro" id="IPR043502">
    <property type="entry name" value="DNA/RNA_pol_sf"/>
</dbReference>
<dbReference type="InterPro" id="IPR051083">
    <property type="entry name" value="GrpII_Intron_Splice-Mob/Def"/>
</dbReference>
<dbReference type="AlphaFoldDB" id="A0A2M6WPY2"/>
<comment type="caution">
    <text evidence="2">The sequence shown here is derived from an EMBL/GenBank/DDBJ whole genome shotgun (WGS) entry which is preliminary data.</text>
</comment>
<protein>
    <recommendedName>
        <fullName evidence="1">Reverse transcriptase domain-containing protein</fullName>
    </recommendedName>
</protein>
<organism evidence="2 3">
    <name type="scientific">Candidatus Falkowbacteria bacterium CG10_big_fil_rev_8_21_14_0_10_39_9</name>
    <dbReference type="NCBI Taxonomy" id="1974566"/>
    <lineage>
        <taxon>Bacteria</taxon>
        <taxon>Candidatus Falkowiibacteriota</taxon>
    </lineage>
</organism>
<reference evidence="3" key="1">
    <citation type="submission" date="2017-09" db="EMBL/GenBank/DDBJ databases">
        <title>Depth-based differentiation of microbial function through sediment-hosted aquifers and enrichment of novel symbionts in the deep terrestrial subsurface.</title>
        <authorList>
            <person name="Probst A.J."/>
            <person name="Ladd B."/>
            <person name="Jarett J.K."/>
            <person name="Geller-Mcgrath D.E."/>
            <person name="Sieber C.M.K."/>
            <person name="Emerson J.B."/>
            <person name="Anantharaman K."/>
            <person name="Thomas B.C."/>
            <person name="Malmstrom R."/>
            <person name="Stieglmeier M."/>
            <person name="Klingl A."/>
            <person name="Woyke T."/>
            <person name="Ryan C.M."/>
            <person name="Banfield J.F."/>
        </authorList>
    </citation>
    <scope>NUCLEOTIDE SEQUENCE [LARGE SCALE GENOMIC DNA]</scope>
</reference>
<name>A0A2M6WPY2_9BACT</name>
<accession>A0A2M6WPY2</accession>
<dbReference type="PROSITE" id="PS50878">
    <property type="entry name" value="RT_POL"/>
    <property type="match status" value="1"/>
</dbReference>
<proteinExistence type="predicted"/>
<evidence type="ECO:0000313" key="2">
    <source>
        <dbReference type="EMBL" id="PIT94855.1"/>
    </source>
</evidence>
<dbReference type="Proteomes" id="UP000228900">
    <property type="component" value="Unassembled WGS sequence"/>
</dbReference>
<dbReference type="SUPFAM" id="SSF56672">
    <property type="entry name" value="DNA/RNA polymerases"/>
    <property type="match status" value="1"/>
</dbReference>
<dbReference type="Pfam" id="PF00078">
    <property type="entry name" value="RVT_1"/>
    <property type="match status" value="1"/>
</dbReference>
<gene>
    <name evidence="2" type="ORF">COT98_01995</name>
</gene>
<dbReference type="PANTHER" id="PTHR34047">
    <property type="entry name" value="NUCLEAR INTRON MATURASE 1, MITOCHONDRIAL-RELATED"/>
    <property type="match status" value="1"/>
</dbReference>
<dbReference type="InterPro" id="IPR000477">
    <property type="entry name" value="RT_dom"/>
</dbReference>
<feature type="domain" description="Reverse transcriptase" evidence="1">
    <location>
        <begin position="1"/>
        <end position="114"/>
    </location>
</feature>
<sequence>MPDNGIIWLLQRVIDSFGVGQSNNGLPLGNLTSQLFANIYLNQFDQFVKYHLKARYYIRYADDFVIFSSDKGRLIQQVALIKEFLQNNLNLELHPNKLFLRTVSSGLDFLGWVNFPDHRVLRRATKDRMFRRLKVNSGKESINSYLGLLSHGNAQKLSSVVRSNFRI</sequence>
<evidence type="ECO:0000259" key="1">
    <source>
        <dbReference type="PROSITE" id="PS50878"/>
    </source>
</evidence>
<dbReference type="EMBL" id="PFAQ01000033">
    <property type="protein sequence ID" value="PIT94855.1"/>
    <property type="molecule type" value="Genomic_DNA"/>
</dbReference>